<organism evidence="3 4">
    <name type="scientific">Liparis tanakae</name>
    <name type="common">Tanaka's snailfish</name>
    <dbReference type="NCBI Taxonomy" id="230148"/>
    <lineage>
        <taxon>Eukaryota</taxon>
        <taxon>Metazoa</taxon>
        <taxon>Chordata</taxon>
        <taxon>Craniata</taxon>
        <taxon>Vertebrata</taxon>
        <taxon>Euteleostomi</taxon>
        <taxon>Actinopterygii</taxon>
        <taxon>Neopterygii</taxon>
        <taxon>Teleostei</taxon>
        <taxon>Neoteleostei</taxon>
        <taxon>Acanthomorphata</taxon>
        <taxon>Eupercaria</taxon>
        <taxon>Perciformes</taxon>
        <taxon>Cottioidei</taxon>
        <taxon>Cottales</taxon>
        <taxon>Liparidae</taxon>
        <taxon>Liparis</taxon>
    </lineage>
</organism>
<keyword evidence="1" id="KW-0344">Guanine-nucleotide releasing factor</keyword>
<accession>A0A4Z2G137</accession>
<dbReference type="OrthoDB" id="28697at2759"/>
<dbReference type="GO" id="GO:0005829">
    <property type="term" value="C:cytosol"/>
    <property type="evidence" value="ECO:0007669"/>
    <property type="project" value="TreeGrafter"/>
</dbReference>
<feature type="region of interest" description="Disordered" evidence="2">
    <location>
        <begin position="224"/>
        <end position="304"/>
    </location>
</feature>
<dbReference type="GO" id="GO:0032933">
    <property type="term" value="P:SREBP signaling pathway"/>
    <property type="evidence" value="ECO:0007669"/>
    <property type="project" value="TreeGrafter"/>
</dbReference>
<evidence type="ECO:0000313" key="3">
    <source>
        <dbReference type="EMBL" id="TNN46232.1"/>
    </source>
</evidence>
<evidence type="ECO:0000256" key="1">
    <source>
        <dbReference type="ARBA" id="ARBA00022658"/>
    </source>
</evidence>
<dbReference type="GO" id="GO:0051496">
    <property type="term" value="P:positive regulation of stress fiber assembly"/>
    <property type="evidence" value="ECO:0007669"/>
    <property type="project" value="TreeGrafter"/>
</dbReference>
<dbReference type="PANTHER" id="PTHR12877:SF16">
    <property type="entry name" value="RHO GUANINE NUCLEOTIDE EXCHANGE FACTOR 10-LIKE PROTEIN"/>
    <property type="match status" value="1"/>
</dbReference>
<dbReference type="GO" id="GO:0005085">
    <property type="term" value="F:guanyl-nucleotide exchange factor activity"/>
    <property type="evidence" value="ECO:0007669"/>
    <property type="project" value="UniProtKB-KW"/>
</dbReference>
<reference evidence="3 4" key="1">
    <citation type="submission" date="2019-03" db="EMBL/GenBank/DDBJ databases">
        <title>First draft genome of Liparis tanakae, snailfish: a comprehensive survey of snailfish specific genes.</title>
        <authorList>
            <person name="Kim W."/>
            <person name="Song I."/>
            <person name="Jeong J.-H."/>
            <person name="Kim D."/>
            <person name="Kim S."/>
            <person name="Ryu S."/>
            <person name="Song J.Y."/>
            <person name="Lee S.K."/>
        </authorList>
    </citation>
    <scope>NUCLEOTIDE SEQUENCE [LARGE SCALE GENOMIC DNA]</scope>
    <source>
        <tissue evidence="3">Muscle</tissue>
    </source>
</reference>
<dbReference type="InterPro" id="IPR039919">
    <property type="entry name" value="ARHGEF10/ARHGEF17"/>
</dbReference>
<name>A0A4Z2G137_9TELE</name>
<sequence>METNPVLKNITDYLIEEVSAEEEELMGTSGGGVDDAKDSSEVAVETDDKLLKVGGPVLDRLLLYLRLVHSVDYYNFCEYPAEDEMPHRCGLIHVRGPLPVARITAAEGQVCVSSLLLCQGLLWVGTSQGVIVTFPVPSLEGIPKITGKGRTSLNAHCGPVELLVASCSALTSDLLRRDSVLSQEGAGGEEEQRGAPPPREEQAERLLLQYRLLSTCQLPGTLLSARQGAPRTPPGPPVHGPEDGSIYQVSEDPDVWVRGRGGGKGAGPVRRHKVTSTAVFSGGRGHRRIGHASSPPGPSSASSENTLLVNERQGEQLHNNLDLDQNHNLDLDQNHNLDLDQNQDQNLNLDQNQRRHL</sequence>
<feature type="compositionally biased region" description="Basic and acidic residues" evidence="2">
    <location>
        <begin position="325"/>
        <end position="338"/>
    </location>
</feature>
<keyword evidence="4" id="KW-1185">Reference proteome</keyword>
<gene>
    <name evidence="3" type="ORF">EYF80_043582</name>
</gene>
<protein>
    <submittedName>
        <fullName evidence="3">Rho guanine nucleotide exchange factor 10-like protein</fullName>
    </submittedName>
</protein>
<evidence type="ECO:0000313" key="4">
    <source>
        <dbReference type="Proteomes" id="UP000314294"/>
    </source>
</evidence>
<evidence type="ECO:0000256" key="2">
    <source>
        <dbReference type="SAM" id="MobiDB-lite"/>
    </source>
</evidence>
<comment type="caution">
    <text evidence="3">The sequence shown here is derived from an EMBL/GenBank/DDBJ whole genome shotgun (WGS) entry which is preliminary data.</text>
</comment>
<dbReference type="EMBL" id="SRLO01000801">
    <property type="protein sequence ID" value="TNN46232.1"/>
    <property type="molecule type" value="Genomic_DNA"/>
</dbReference>
<dbReference type="AlphaFoldDB" id="A0A4Z2G137"/>
<proteinExistence type="predicted"/>
<feature type="compositionally biased region" description="Low complexity" evidence="2">
    <location>
        <begin position="339"/>
        <end position="351"/>
    </location>
</feature>
<dbReference type="PANTHER" id="PTHR12877">
    <property type="entry name" value="RHO GUANINE NUCLEOTIDE EXCHANGE FACTOR"/>
    <property type="match status" value="1"/>
</dbReference>
<dbReference type="Proteomes" id="UP000314294">
    <property type="component" value="Unassembled WGS sequence"/>
</dbReference>
<dbReference type="GO" id="GO:0030036">
    <property type="term" value="P:actin cytoskeleton organization"/>
    <property type="evidence" value="ECO:0007669"/>
    <property type="project" value="TreeGrafter"/>
</dbReference>
<dbReference type="Pfam" id="PF19056">
    <property type="entry name" value="WD40_2"/>
    <property type="match status" value="1"/>
</dbReference>
<feature type="region of interest" description="Disordered" evidence="2">
    <location>
        <begin position="325"/>
        <end position="357"/>
    </location>
</feature>